<dbReference type="InterPro" id="IPR032675">
    <property type="entry name" value="LRR_dom_sf"/>
</dbReference>
<dbReference type="InterPro" id="IPR050836">
    <property type="entry name" value="SDS22/Internalin_LRR"/>
</dbReference>
<evidence type="ECO:0000256" key="1">
    <source>
        <dbReference type="ARBA" id="ARBA00022614"/>
    </source>
</evidence>
<dbReference type="OrthoDB" id="244384at2759"/>
<comment type="caution">
    <text evidence="3">The sequence shown here is derived from an EMBL/GenBank/DDBJ whole genome shotgun (WGS) entry which is preliminary data.</text>
</comment>
<reference evidence="3 4" key="1">
    <citation type="journal article" date="2013" name="PLoS ONE">
        <title>Predicting the Proteins of Angomonas deanei, Strigomonas culicis and Their Respective Endosymbionts Reveals New Aspects of the Trypanosomatidae Family.</title>
        <authorList>
            <person name="Motta M.C."/>
            <person name="Martins A.C."/>
            <person name="de Souza S.S."/>
            <person name="Catta-Preta C.M."/>
            <person name="Silva R."/>
            <person name="Klein C.C."/>
            <person name="de Almeida L.G."/>
            <person name="de Lima Cunha O."/>
            <person name="Ciapina L.P."/>
            <person name="Brocchi M."/>
            <person name="Colabardini A.C."/>
            <person name="de Araujo Lima B."/>
            <person name="Machado C.R."/>
            <person name="de Almeida Soares C.M."/>
            <person name="Probst C.M."/>
            <person name="de Menezes C.B."/>
            <person name="Thompson C.E."/>
            <person name="Bartholomeu D.C."/>
            <person name="Gradia D.F."/>
            <person name="Pavoni D.P."/>
            <person name="Grisard E.C."/>
            <person name="Fantinatti-Garboggini F."/>
            <person name="Marchini F.K."/>
            <person name="Rodrigues-Luiz G.F."/>
            <person name="Wagner G."/>
            <person name="Goldman G.H."/>
            <person name="Fietto J.L."/>
            <person name="Elias M.C."/>
            <person name="Goldman M.H."/>
            <person name="Sagot M.F."/>
            <person name="Pereira M."/>
            <person name="Stoco P.H."/>
            <person name="de Mendonca-Neto R.P."/>
            <person name="Teixeira S.M."/>
            <person name="Maciel T.E."/>
            <person name="de Oliveira Mendes T.A."/>
            <person name="Urmenyi T.P."/>
            <person name="de Souza W."/>
            <person name="Schenkman S."/>
            <person name="de Vasconcelos A.T."/>
        </authorList>
    </citation>
    <scope>NUCLEOTIDE SEQUENCE [LARGE SCALE GENOMIC DNA]</scope>
</reference>
<evidence type="ECO:0000256" key="2">
    <source>
        <dbReference type="ARBA" id="ARBA00022737"/>
    </source>
</evidence>
<dbReference type="PANTHER" id="PTHR46652">
    <property type="entry name" value="LEUCINE-RICH REPEAT AND IQ DOMAIN-CONTAINING PROTEIN 1-RELATED"/>
    <property type="match status" value="1"/>
</dbReference>
<evidence type="ECO:0000313" key="4">
    <source>
        <dbReference type="Proteomes" id="UP000015354"/>
    </source>
</evidence>
<protein>
    <submittedName>
        <fullName evidence="3">Leucine-rich repeat protein (LRRP)</fullName>
    </submittedName>
</protein>
<dbReference type="PANTHER" id="PTHR46652:SF3">
    <property type="entry name" value="LEUCINE-RICH REPEAT-CONTAINING PROTEIN 9"/>
    <property type="match status" value="1"/>
</dbReference>
<dbReference type="Gene3D" id="3.80.10.10">
    <property type="entry name" value="Ribonuclease Inhibitor"/>
    <property type="match status" value="2"/>
</dbReference>
<gene>
    <name evidence="3" type="ORF">STCU_11378</name>
</gene>
<keyword evidence="1" id="KW-0433">Leucine-rich repeat</keyword>
<evidence type="ECO:0000313" key="3">
    <source>
        <dbReference type="EMBL" id="EPY16346.1"/>
    </source>
</evidence>
<keyword evidence="2" id="KW-0677">Repeat</keyword>
<dbReference type="EMBL" id="ATMH01011337">
    <property type="protein sequence ID" value="EPY16346.1"/>
    <property type="molecule type" value="Genomic_DNA"/>
</dbReference>
<organism evidence="3 4">
    <name type="scientific">Strigomonas culicis</name>
    <dbReference type="NCBI Taxonomy" id="28005"/>
    <lineage>
        <taxon>Eukaryota</taxon>
        <taxon>Discoba</taxon>
        <taxon>Euglenozoa</taxon>
        <taxon>Kinetoplastea</taxon>
        <taxon>Metakinetoplastina</taxon>
        <taxon>Trypanosomatida</taxon>
        <taxon>Trypanosomatidae</taxon>
        <taxon>Strigomonadinae</taxon>
        <taxon>Strigomonas</taxon>
    </lineage>
</organism>
<name>S9UNU0_9TRYP</name>
<dbReference type="SUPFAM" id="SSF52058">
    <property type="entry name" value="L domain-like"/>
    <property type="match status" value="1"/>
</dbReference>
<accession>S9UNU0</accession>
<keyword evidence="4" id="KW-1185">Reference proteome</keyword>
<dbReference type="Proteomes" id="UP000015354">
    <property type="component" value="Unassembled WGS sequence"/>
</dbReference>
<proteinExistence type="predicted"/>
<dbReference type="AlphaFoldDB" id="S9UNU0"/>
<sequence>MVLKSMGDTQLQCTSGNASRINSLHSVLAYLPRVSHAVRASDRYVRARAELDSRMDTQEVHLDNSVGVYKDKSAVVVATAPIRVVRFEYNEDHRVSPQCVVDVRDVRAVEFTVWWLQAVGVSSLRLEGVDHLTALGSRRVWNALLSTKRLANRRLPLTRVLQKLTCMRSSPAQNDDLLDNLSFLQLCKSLETVQIVHHTLVSLDGLEKLKVLKHLSLVQTQVRDRAAGLEGLRALEHLVELSVKVTFLQDLKPFSQCVRLQILDLRNCCALRSLEGVARMRGLKSLCLAYTGVRDLRPLSECVCLRILDLCKCTAVCSLEGLERMKALVELYLADTDVRDLSPLSRCLLLEKLNVRCCAKLDSLHGIEGLRKLRELHASSTGVRDLAALAECRGLRKLILNNCSELRSLRGLEKLEQLKVLFLRGTKVQDLKPLDRCVQLRELDLVRCAELHTLAGLDHLKRVQVTLSEDMHSRVATNDTHISYVVAP</sequence>